<evidence type="ECO:0000256" key="1">
    <source>
        <dbReference type="SAM" id="MobiDB-lite"/>
    </source>
</evidence>
<gene>
    <name evidence="2" type="ORF">MOC_5800</name>
</gene>
<protein>
    <submittedName>
        <fullName evidence="2">Protein of unassigned function</fullName>
    </submittedName>
</protein>
<dbReference type="EMBL" id="CP003811">
    <property type="protein sequence ID" value="AIQ93555.1"/>
    <property type="molecule type" value="Genomic_DNA"/>
</dbReference>
<reference evidence="2 3" key="1">
    <citation type="journal article" date="2014" name="PLoS ONE">
        <title>Genome Information of Methylobacterium oryzae, a Plant-Probiotic Methylotroph in the Phyllosphere.</title>
        <authorList>
            <person name="Kwak M.J."/>
            <person name="Jeong H."/>
            <person name="Madhaiyan M."/>
            <person name="Lee Y."/>
            <person name="Sa T.M."/>
            <person name="Oh T.K."/>
            <person name="Kim J.F."/>
        </authorList>
    </citation>
    <scope>NUCLEOTIDE SEQUENCE [LARGE SCALE GENOMIC DNA]</scope>
    <source>
        <strain evidence="2 3">CBMB20</strain>
    </source>
</reference>
<evidence type="ECO:0000313" key="2">
    <source>
        <dbReference type="EMBL" id="AIQ93555.1"/>
    </source>
</evidence>
<dbReference type="KEGG" id="mor:MOC_5800"/>
<dbReference type="AlphaFoldDB" id="A0A089P423"/>
<feature type="region of interest" description="Disordered" evidence="1">
    <location>
        <begin position="1"/>
        <end position="77"/>
    </location>
</feature>
<organism evidence="2 3">
    <name type="scientific">Methylobacterium oryzae CBMB20</name>
    <dbReference type="NCBI Taxonomy" id="693986"/>
    <lineage>
        <taxon>Bacteria</taxon>
        <taxon>Pseudomonadati</taxon>
        <taxon>Pseudomonadota</taxon>
        <taxon>Alphaproteobacteria</taxon>
        <taxon>Hyphomicrobiales</taxon>
        <taxon>Methylobacteriaceae</taxon>
        <taxon>Methylobacterium</taxon>
    </lineage>
</organism>
<proteinExistence type="predicted"/>
<keyword evidence="3" id="KW-1185">Reference proteome</keyword>
<accession>A0A089P423</accession>
<dbReference type="HOGENOM" id="CLU_2634048_0_0_5"/>
<sequence>MSGGHGRASTPAEAARTGGAGSRCGDRTGLPRALPPLRATGFTPQSGSAGTGGRAGPLPHAGKGRASGPVRADGQAP</sequence>
<dbReference type="Proteomes" id="UP000029492">
    <property type="component" value="Chromosome"/>
</dbReference>
<name>A0A089P423_9HYPH</name>
<evidence type="ECO:0000313" key="3">
    <source>
        <dbReference type="Proteomes" id="UP000029492"/>
    </source>
</evidence>